<feature type="compositionally biased region" description="Basic residues" evidence="1">
    <location>
        <begin position="303"/>
        <end position="314"/>
    </location>
</feature>
<evidence type="ECO:0000313" key="3">
    <source>
        <dbReference type="EMBL" id="CAA7050581.1"/>
    </source>
</evidence>
<evidence type="ECO:0008006" key="5">
    <source>
        <dbReference type="Google" id="ProtNLM"/>
    </source>
</evidence>
<evidence type="ECO:0000313" key="2">
    <source>
        <dbReference type="EMBL" id="CAA7017749.1"/>
    </source>
</evidence>
<gene>
    <name evidence="3" type="ORF">MERR_LOCUS37816</name>
    <name evidence="2" type="ORF">MERR_LOCUS4984</name>
</gene>
<sequence length="322" mass="35845">MSATSAENVSVYNAQNPQTTLIYVNMSSVTKLTNVNYLMWSKQVRALLEGHELQSFLEESADTPSATITVNDVSSPNPAFAPWRRQDRLLYSALIGAISLPVQSVVSSATTTAEVWSLLATTFGNPTRGHIRQLKFQIKSCVKGTKTISEYLRLIKAKADDLSLLGKPMDPEDLTEQILDGLSEDYKPEIDAINGRDTTISYTELHERLLNREAMLMCSEATSIAPIVANATEARPRQQWRTNQSQPNRGNQTQVYRGNAPPSQNRQPYKGRCQACGQPVTVQSIVLSFAWSVDLHHHSRGNHLRSRGNHLHSHGSHEQILQ</sequence>
<evidence type="ECO:0000313" key="4">
    <source>
        <dbReference type="Proteomes" id="UP000467841"/>
    </source>
</evidence>
<dbReference type="Pfam" id="PF14223">
    <property type="entry name" value="Retrotran_gag_2"/>
    <property type="match status" value="1"/>
</dbReference>
<accession>A0A6D2HMH5</accession>
<dbReference type="Proteomes" id="UP000467841">
    <property type="component" value="Unassembled WGS sequence"/>
</dbReference>
<dbReference type="PANTHER" id="PTHR47481">
    <property type="match status" value="1"/>
</dbReference>
<dbReference type="AlphaFoldDB" id="A0A6D2HMH5"/>
<dbReference type="OrthoDB" id="1305658at2759"/>
<feature type="compositionally biased region" description="Polar residues" evidence="1">
    <location>
        <begin position="239"/>
        <end position="267"/>
    </location>
</feature>
<evidence type="ECO:0000256" key="1">
    <source>
        <dbReference type="SAM" id="MobiDB-lite"/>
    </source>
</evidence>
<dbReference type="PANTHER" id="PTHR47481:SF22">
    <property type="entry name" value="RETROTRANSPOSON GAG DOMAIN-CONTAINING PROTEIN"/>
    <property type="match status" value="1"/>
</dbReference>
<protein>
    <recommendedName>
        <fullName evidence="5">Retrotransposon Copia-like N-terminal domain-containing protein</fullName>
    </recommendedName>
</protein>
<dbReference type="EMBL" id="CACVBM020000333">
    <property type="protein sequence ID" value="CAA7017749.1"/>
    <property type="molecule type" value="Genomic_DNA"/>
</dbReference>
<keyword evidence="4" id="KW-1185">Reference proteome</keyword>
<organism evidence="2 4">
    <name type="scientific">Microthlaspi erraticum</name>
    <dbReference type="NCBI Taxonomy" id="1685480"/>
    <lineage>
        <taxon>Eukaryota</taxon>
        <taxon>Viridiplantae</taxon>
        <taxon>Streptophyta</taxon>
        <taxon>Embryophyta</taxon>
        <taxon>Tracheophyta</taxon>
        <taxon>Spermatophyta</taxon>
        <taxon>Magnoliopsida</taxon>
        <taxon>eudicotyledons</taxon>
        <taxon>Gunneridae</taxon>
        <taxon>Pentapetalae</taxon>
        <taxon>rosids</taxon>
        <taxon>malvids</taxon>
        <taxon>Brassicales</taxon>
        <taxon>Brassicaceae</taxon>
        <taxon>Coluteocarpeae</taxon>
        <taxon>Microthlaspi</taxon>
    </lineage>
</organism>
<feature type="region of interest" description="Disordered" evidence="1">
    <location>
        <begin position="233"/>
        <end position="272"/>
    </location>
</feature>
<feature type="region of interest" description="Disordered" evidence="1">
    <location>
        <begin position="303"/>
        <end position="322"/>
    </location>
</feature>
<dbReference type="EMBL" id="CACVBM020001451">
    <property type="protein sequence ID" value="CAA7050581.1"/>
    <property type="molecule type" value="Genomic_DNA"/>
</dbReference>
<reference evidence="2 4" key="1">
    <citation type="submission" date="2020-01" db="EMBL/GenBank/DDBJ databases">
        <authorList>
            <person name="Mishra B."/>
        </authorList>
    </citation>
    <scope>NUCLEOTIDE SEQUENCE [LARGE SCALE GENOMIC DNA]</scope>
</reference>
<name>A0A6D2HMH5_9BRAS</name>
<proteinExistence type="predicted"/>